<keyword evidence="1" id="KW-1133">Transmembrane helix</keyword>
<dbReference type="AlphaFoldDB" id="A0A267MIJ0"/>
<feature type="chain" id="PRO_5012921758" description="Polymer-forming cytoskeletal protein" evidence="2">
    <location>
        <begin position="23"/>
        <end position="371"/>
    </location>
</feature>
<feature type="transmembrane region" description="Helical" evidence="1">
    <location>
        <begin position="215"/>
        <end position="239"/>
    </location>
</feature>
<reference evidence="3 4" key="1">
    <citation type="submission" date="2017-06" db="EMBL/GenBank/DDBJ databases">
        <title>Draft genome sequence of anaerobic fermentative bacterium Anaeromicrobium sediminis DY2726D isolated from West Pacific Ocean sediments.</title>
        <authorList>
            <person name="Zeng X."/>
        </authorList>
    </citation>
    <scope>NUCLEOTIDE SEQUENCE [LARGE SCALE GENOMIC DNA]</scope>
    <source>
        <strain evidence="3 4">DY2726D</strain>
    </source>
</reference>
<dbReference type="EMBL" id="NIBG01000008">
    <property type="protein sequence ID" value="PAB59346.1"/>
    <property type="molecule type" value="Genomic_DNA"/>
</dbReference>
<gene>
    <name evidence="3" type="ORF">CCE28_10820</name>
</gene>
<proteinExistence type="predicted"/>
<feature type="signal peptide" evidence="2">
    <location>
        <begin position="1"/>
        <end position="22"/>
    </location>
</feature>
<accession>A0A267MIJ0</accession>
<dbReference type="OrthoDB" id="1953161at2"/>
<organism evidence="3 4">
    <name type="scientific">Anaeromicrobium sediminis</name>
    <dbReference type="NCBI Taxonomy" id="1478221"/>
    <lineage>
        <taxon>Bacteria</taxon>
        <taxon>Bacillati</taxon>
        <taxon>Bacillota</taxon>
        <taxon>Clostridia</taxon>
        <taxon>Peptostreptococcales</taxon>
        <taxon>Thermotaleaceae</taxon>
        <taxon>Anaeromicrobium</taxon>
    </lineage>
</organism>
<keyword evidence="1" id="KW-0812">Transmembrane</keyword>
<feature type="transmembrane region" description="Helical" evidence="1">
    <location>
        <begin position="286"/>
        <end position="307"/>
    </location>
</feature>
<protein>
    <recommendedName>
        <fullName evidence="5">Polymer-forming cytoskeletal protein</fullName>
    </recommendedName>
</protein>
<keyword evidence="1" id="KW-0472">Membrane</keyword>
<name>A0A267MIJ0_9FIRM</name>
<feature type="transmembrane region" description="Helical" evidence="1">
    <location>
        <begin position="319"/>
        <end position="338"/>
    </location>
</feature>
<evidence type="ECO:0000313" key="4">
    <source>
        <dbReference type="Proteomes" id="UP000216024"/>
    </source>
</evidence>
<keyword evidence="2" id="KW-0732">Signal</keyword>
<comment type="caution">
    <text evidence="3">The sequence shown here is derived from an EMBL/GenBank/DDBJ whole genome shotgun (WGS) entry which is preliminary data.</text>
</comment>
<evidence type="ECO:0008006" key="5">
    <source>
        <dbReference type="Google" id="ProtNLM"/>
    </source>
</evidence>
<sequence>MRKIACIFIVVILVIMPLNVFAQGQVIEKDERVSEDLYLFTDDFKNYGIIEGDIFIACNTILNRGILNGDMSGVFNRALLGGEIKGDVRFTGNKIDIKGEVNEDLIGFGNKINLSKESIIDGNVNITGNKVQLLGFIGGDVYVKADKVNIKGEIKGDVNISANEIYISPTTKIHGDLTYEGEMLHKIPSSVVTGETTGKNTHNININKKAGLSSFVGLLFKGSSYVTYFLLSLLLIYLFKNIYLEMIIDVEERTFEAGISGLIGIFSVPIICIILLISILGIPIGMLLGVLYGLLIYVSKIPICIWIGTKILKSREKIYLGFTIGLFILFFVDFIPFVRFFVGLGTKVFGAGLYLLVIYESIQRNRKNSIL</sequence>
<dbReference type="Proteomes" id="UP000216024">
    <property type="component" value="Unassembled WGS sequence"/>
</dbReference>
<feature type="transmembrane region" description="Helical" evidence="1">
    <location>
        <begin position="259"/>
        <end position="280"/>
    </location>
</feature>
<evidence type="ECO:0000313" key="3">
    <source>
        <dbReference type="EMBL" id="PAB59346.1"/>
    </source>
</evidence>
<evidence type="ECO:0000256" key="1">
    <source>
        <dbReference type="SAM" id="Phobius"/>
    </source>
</evidence>
<feature type="transmembrane region" description="Helical" evidence="1">
    <location>
        <begin position="344"/>
        <end position="362"/>
    </location>
</feature>
<evidence type="ECO:0000256" key="2">
    <source>
        <dbReference type="SAM" id="SignalP"/>
    </source>
</evidence>
<keyword evidence="4" id="KW-1185">Reference proteome</keyword>
<dbReference type="RefSeq" id="WP_095133726.1">
    <property type="nucleotide sequence ID" value="NZ_NIBG01000008.1"/>
</dbReference>